<evidence type="ECO:0000256" key="1">
    <source>
        <dbReference type="SAM" id="SignalP"/>
    </source>
</evidence>
<feature type="signal peptide" evidence="1">
    <location>
        <begin position="1"/>
        <end position="25"/>
    </location>
</feature>
<feature type="chain" id="PRO_5012458210" description="Copper amine oxidase-like N-terminal domain-containing protein" evidence="1">
    <location>
        <begin position="26"/>
        <end position="263"/>
    </location>
</feature>
<name>A0A1R0WU60_9BACL</name>
<dbReference type="RefSeq" id="WP_076099294.1">
    <property type="nucleotide sequence ID" value="NZ_MKQN01000018.1"/>
</dbReference>
<accession>A0A1R0WU60</accession>
<dbReference type="AlphaFoldDB" id="A0A1R0WU60"/>
<reference evidence="2 3" key="1">
    <citation type="submission" date="2016-10" db="EMBL/GenBank/DDBJ databases">
        <title>Paenibacillus species isolates.</title>
        <authorList>
            <person name="Beno S.M."/>
        </authorList>
    </citation>
    <scope>NUCLEOTIDE SEQUENCE [LARGE SCALE GENOMIC DNA]</scope>
    <source>
        <strain evidence="2 3">FSL H7-0604</strain>
    </source>
</reference>
<evidence type="ECO:0000313" key="3">
    <source>
        <dbReference type="Proteomes" id="UP000187465"/>
    </source>
</evidence>
<proteinExistence type="predicted"/>
<gene>
    <name evidence="2" type="ORF">BJP51_07575</name>
</gene>
<dbReference type="Proteomes" id="UP000187465">
    <property type="component" value="Unassembled WGS sequence"/>
</dbReference>
<organism evidence="2 3">
    <name type="scientific">Paenibacillus odorifer</name>
    <dbReference type="NCBI Taxonomy" id="189426"/>
    <lineage>
        <taxon>Bacteria</taxon>
        <taxon>Bacillati</taxon>
        <taxon>Bacillota</taxon>
        <taxon>Bacilli</taxon>
        <taxon>Bacillales</taxon>
        <taxon>Paenibacillaceae</taxon>
        <taxon>Paenibacillus</taxon>
    </lineage>
</organism>
<protein>
    <recommendedName>
        <fullName evidence="4">Copper amine oxidase-like N-terminal domain-containing protein</fullName>
    </recommendedName>
</protein>
<comment type="caution">
    <text evidence="2">The sequence shown here is derived from an EMBL/GenBank/DDBJ whole genome shotgun (WGS) entry which is preliminary data.</text>
</comment>
<evidence type="ECO:0008006" key="4">
    <source>
        <dbReference type="Google" id="ProtNLM"/>
    </source>
</evidence>
<dbReference type="EMBL" id="MKQP01000078">
    <property type="protein sequence ID" value="OMD21477.1"/>
    <property type="molecule type" value="Genomic_DNA"/>
</dbReference>
<sequence>MKRFGRYLILCTMVIALLMPSTVFAADKKLLNEASITLSSDVIPVGGTTKIKVRLLAEMTSLTYAKLTPEVSDESILTIELDGYSDYIITGVQEGSAEVVFNIPGWSKERFPITVLSEADYEEKMKTPQEVIDFTTYSNQIAAIFKFDEIASEAYVKNRIDTGNNRKQRYTAFNNVIIPNYTKLVIEAKKIKAPNTELQALHEIYLKAIKLQLEAMTMMKEALYKTKVSSTAINAANKKMDEGVKYEGQFVDGINKYRKKYGI</sequence>
<evidence type="ECO:0000313" key="2">
    <source>
        <dbReference type="EMBL" id="OMD21477.1"/>
    </source>
</evidence>
<keyword evidence="1" id="KW-0732">Signal</keyword>